<dbReference type="Pfam" id="PF00528">
    <property type="entry name" value="BPD_transp_1"/>
    <property type="match status" value="1"/>
</dbReference>
<evidence type="ECO:0000256" key="4">
    <source>
        <dbReference type="ARBA" id="ARBA00022692"/>
    </source>
</evidence>
<feature type="transmembrane region" description="Helical" evidence="7">
    <location>
        <begin position="233"/>
        <end position="255"/>
    </location>
</feature>
<gene>
    <name evidence="9" type="ORF">ACFO4R_02130</name>
</gene>
<protein>
    <submittedName>
        <fullName evidence="9">ABC transporter permease</fullName>
    </submittedName>
</protein>
<evidence type="ECO:0000313" key="10">
    <source>
        <dbReference type="Proteomes" id="UP001595916"/>
    </source>
</evidence>
<dbReference type="PANTHER" id="PTHR43386">
    <property type="entry name" value="OLIGOPEPTIDE TRANSPORT SYSTEM PERMEASE PROTEIN APPC"/>
    <property type="match status" value="1"/>
</dbReference>
<dbReference type="EMBL" id="JBHSHL010000007">
    <property type="protein sequence ID" value="MFC4803869.1"/>
    <property type="molecule type" value="Genomic_DNA"/>
</dbReference>
<dbReference type="InterPro" id="IPR025966">
    <property type="entry name" value="OppC_N"/>
</dbReference>
<evidence type="ECO:0000256" key="7">
    <source>
        <dbReference type="RuleBase" id="RU363032"/>
    </source>
</evidence>
<dbReference type="Proteomes" id="UP001595916">
    <property type="component" value="Unassembled WGS sequence"/>
</dbReference>
<keyword evidence="3" id="KW-1003">Cell membrane</keyword>
<dbReference type="Pfam" id="PF12911">
    <property type="entry name" value="OppC_N"/>
    <property type="match status" value="1"/>
</dbReference>
<comment type="caution">
    <text evidence="9">The sequence shown here is derived from an EMBL/GenBank/DDBJ whole genome shotgun (WGS) entry which is preliminary data.</text>
</comment>
<keyword evidence="4 7" id="KW-0812">Transmembrane</keyword>
<dbReference type="InterPro" id="IPR000515">
    <property type="entry name" value="MetI-like"/>
</dbReference>
<feature type="transmembrane region" description="Helical" evidence="7">
    <location>
        <begin position="158"/>
        <end position="176"/>
    </location>
</feature>
<accession>A0ABV9QI61</accession>
<name>A0ABV9QI61_9FIRM</name>
<evidence type="ECO:0000256" key="2">
    <source>
        <dbReference type="ARBA" id="ARBA00022448"/>
    </source>
</evidence>
<feature type="domain" description="ABC transmembrane type-1" evidence="8">
    <location>
        <begin position="70"/>
        <end position="255"/>
    </location>
</feature>
<dbReference type="CDD" id="cd06261">
    <property type="entry name" value="TM_PBP2"/>
    <property type="match status" value="1"/>
</dbReference>
<reference evidence="10" key="1">
    <citation type="journal article" date="2019" name="Int. J. Syst. Evol. Microbiol.">
        <title>The Global Catalogue of Microorganisms (GCM) 10K type strain sequencing project: providing services to taxonomists for standard genome sequencing and annotation.</title>
        <authorList>
            <consortium name="The Broad Institute Genomics Platform"/>
            <consortium name="The Broad Institute Genome Sequencing Center for Infectious Disease"/>
            <person name="Wu L."/>
            <person name="Ma J."/>
        </authorList>
    </citation>
    <scope>NUCLEOTIDE SEQUENCE [LARGE SCALE GENOMIC DNA]</scope>
    <source>
        <strain evidence="10">CCUG 46385</strain>
    </source>
</reference>
<comment type="similarity">
    <text evidence="7">Belongs to the binding-protein-dependent transport system permease family.</text>
</comment>
<dbReference type="Gene3D" id="1.10.3720.10">
    <property type="entry name" value="MetI-like"/>
    <property type="match status" value="1"/>
</dbReference>
<evidence type="ECO:0000313" key="9">
    <source>
        <dbReference type="EMBL" id="MFC4803869.1"/>
    </source>
</evidence>
<dbReference type="PROSITE" id="PS50928">
    <property type="entry name" value="ABC_TM1"/>
    <property type="match status" value="1"/>
</dbReference>
<comment type="subcellular location">
    <subcellularLocation>
        <location evidence="1 7">Cell membrane</location>
        <topology evidence="1 7">Multi-pass membrane protein</topology>
    </subcellularLocation>
</comment>
<dbReference type="RefSeq" id="WP_379787337.1">
    <property type="nucleotide sequence ID" value="NZ_JBHSHL010000007.1"/>
</dbReference>
<organism evidence="9 10">
    <name type="scientific">Filifactor villosus</name>
    <dbReference type="NCBI Taxonomy" id="29374"/>
    <lineage>
        <taxon>Bacteria</taxon>
        <taxon>Bacillati</taxon>
        <taxon>Bacillota</taxon>
        <taxon>Clostridia</taxon>
        <taxon>Peptostreptococcales</taxon>
        <taxon>Filifactoraceae</taxon>
        <taxon>Filifactor</taxon>
    </lineage>
</organism>
<feature type="transmembrane region" description="Helical" evidence="7">
    <location>
        <begin position="188"/>
        <end position="213"/>
    </location>
</feature>
<dbReference type="InterPro" id="IPR035906">
    <property type="entry name" value="MetI-like_sf"/>
</dbReference>
<keyword evidence="6 7" id="KW-0472">Membrane</keyword>
<evidence type="ECO:0000256" key="1">
    <source>
        <dbReference type="ARBA" id="ARBA00004651"/>
    </source>
</evidence>
<evidence type="ECO:0000256" key="3">
    <source>
        <dbReference type="ARBA" id="ARBA00022475"/>
    </source>
</evidence>
<sequence>MKNKLFYLAVGMAVFLIFVAIFAPLLAPYDPQHIDLANKLQLPSDTHLLGTDHLGRDVLSRLIYGTRLSLSISAVITVCTLVISFPVGLLVGWLGGRTEKVFSRFADIVMAFPSFLLSMAFAGILGQGLGNIVLAVTLVEWVYYSRILRNMVFTVKNYEYVMAAKSMGASSGYIIYKHILPFVFKPVLIIALMNVGSIILMISSFSFLGIGVQPNISEWGMMLNDAKQFFRRIPGLVMYPGLAIFVTVLTFNLLGENFDKKGLKRLWEN</sequence>
<keyword evidence="5 7" id="KW-1133">Transmembrane helix</keyword>
<dbReference type="PANTHER" id="PTHR43386:SF1">
    <property type="entry name" value="D,D-DIPEPTIDE TRANSPORT SYSTEM PERMEASE PROTEIN DDPC-RELATED"/>
    <property type="match status" value="1"/>
</dbReference>
<evidence type="ECO:0000259" key="8">
    <source>
        <dbReference type="PROSITE" id="PS50928"/>
    </source>
</evidence>
<evidence type="ECO:0000256" key="6">
    <source>
        <dbReference type="ARBA" id="ARBA00023136"/>
    </source>
</evidence>
<keyword evidence="2 7" id="KW-0813">Transport</keyword>
<dbReference type="SUPFAM" id="SSF161098">
    <property type="entry name" value="MetI-like"/>
    <property type="match status" value="1"/>
</dbReference>
<proteinExistence type="inferred from homology"/>
<evidence type="ECO:0000256" key="5">
    <source>
        <dbReference type="ARBA" id="ARBA00022989"/>
    </source>
</evidence>
<feature type="transmembrane region" description="Helical" evidence="7">
    <location>
        <begin position="5"/>
        <end position="27"/>
    </location>
</feature>
<keyword evidence="10" id="KW-1185">Reference proteome</keyword>
<feature type="transmembrane region" description="Helical" evidence="7">
    <location>
        <begin position="70"/>
        <end position="94"/>
    </location>
</feature>
<dbReference type="InterPro" id="IPR050366">
    <property type="entry name" value="BP-dependent_transpt_permease"/>
</dbReference>